<name>A0ABQ7ZH72_BRANA</name>
<accession>A0ABQ7ZH72</accession>
<dbReference type="Pfam" id="PF03078">
    <property type="entry name" value="ATHILA"/>
    <property type="match status" value="1"/>
</dbReference>
<evidence type="ECO:0000313" key="3">
    <source>
        <dbReference type="EMBL" id="KAH0879428.1"/>
    </source>
</evidence>
<gene>
    <name evidence="3" type="ORF">HID58_066822</name>
</gene>
<feature type="domain" description="Arabidopsis retrotransposon Orf1 C-terminal" evidence="2">
    <location>
        <begin position="40"/>
        <end position="429"/>
    </location>
</feature>
<dbReference type="InterPro" id="IPR004312">
    <property type="entry name" value="ATHILA_Orf1_C"/>
</dbReference>
<evidence type="ECO:0000256" key="1">
    <source>
        <dbReference type="SAM" id="MobiDB-lite"/>
    </source>
</evidence>
<feature type="non-terminal residue" evidence="3">
    <location>
        <position position="436"/>
    </location>
</feature>
<dbReference type="Proteomes" id="UP000824890">
    <property type="component" value="Unassembled WGS sequence"/>
</dbReference>
<dbReference type="EMBL" id="JAGKQM010000015">
    <property type="protein sequence ID" value="KAH0879428.1"/>
    <property type="molecule type" value="Genomic_DNA"/>
</dbReference>
<feature type="region of interest" description="Disordered" evidence="1">
    <location>
        <begin position="1"/>
        <end position="82"/>
    </location>
</feature>
<proteinExistence type="predicted"/>
<feature type="compositionally biased region" description="Basic and acidic residues" evidence="1">
    <location>
        <begin position="38"/>
        <end position="57"/>
    </location>
</feature>
<feature type="region of interest" description="Disordered" evidence="1">
    <location>
        <begin position="407"/>
        <end position="436"/>
    </location>
</feature>
<feature type="compositionally biased region" description="Acidic residues" evidence="1">
    <location>
        <begin position="407"/>
        <end position="418"/>
    </location>
</feature>
<reference evidence="3 4" key="1">
    <citation type="submission" date="2021-05" db="EMBL/GenBank/DDBJ databases">
        <title>Genome Assembly of Synthetic Allotetraploid Brassica napus Reveals Homoeologous Exchanges between Subgenomes.</title>
        <authorList>
            <person name="Davis J.T."/>
        </authorList>
    </citation>
    <scope>NUCLEOTIDE SEQUENCE [LARGE SCALE GENOMIC DNA]</scope>
    <source>
        <strain evidence="4">cv. Da-Ae</strain>
        <tissue evidence="3">Seedling</tissue>
    </source>
</reference>
<organism evidence="3 4">
    <name type="scientific">Brassica napus</name>
    <name type="common">Rape</name>
    <dbReference type="NCBI Taxonomy" id="3708"/>
    <lineage>
        <taxon>Eukaryota</taxon>
        <taxon>Viridiplantae</taxon>
        <taxon>Streptophyta</taxon>
        <taxon>Embryophyta</taxon>
        <taxon>Tracheophyta</taxon>
        <taxon>Spermatophyta</taxon>
        <taxon>Magnoliopsida</taxon>
        <taxon>eudicotyledons</taxon>
        <taxon>Gunneridae</taxon>
        <taxon>Pentapetalae</taxon>
        <taxon>rosids</taxon>
        <taxon>malvids</taxon>
        <taxon>Brassicales</taxon>
        <taxon>Brassicaceae</taxon>
        <taxon>Brassiceae</taxon>
        <taxon>Brassica</taxon>
    </lineage>
</organism>
<sequence length="436" mass="49391">MGMTSDKIPKPSHVPKKNSMTTSGEGGNASSSRAKSRKDKEILREDPIEEEVSHGSESEEVPAPKKKRVRAPEKKTPTPSEISRLLKAMDFMPTAYPDSHMLQRLGIYDDVKLLLENMGLKWLLTLQRPGYKQATYQFLSSLEATFHLNKENPVDGHGHIKFRIGRQTYQMSFKRISEVMGFPDRGQSRIGHYRGEIESLWSMIAARSHDTKGNKSKDIKNPALCYVQKVLASTLFARGESGRVVEDELRFLIIGIKPLIKVFEDKSLIHGGADNEHPGIVAIFVRRLLYYQRWAWTKRDQSPELSIGGLITPLLEAKSVPSPEADVGFELMDESFLTNHEFLDGRVGNSWVYSYKLPNKEIARTFLPNQSITSLVERDNIKFHLPEEVLYNPEIHEIPVKIITTDDPMEDDGTAVEEESVHTHRHSYHGDASATE</sequence>
<keyword evidence="4" id="KW-1185">Reference proteome</keyword>
<evidence type="ECO:0000313" key="4">
    <source>
        <dbReference type="Proteomes" id="UP000824890"/>
    </source>
</evidence>
<evidence type="ECO:0000259" key="2">
    <source>
        <dbReference type="Pfam" id="PF03078"/>
    </source>
</evidence>
<protein>
    <recommendedName>
        <fullName evidence="2">Arabidopsis retrotransposon Orf1 C-terminal domain-containing protein</fullName>
    </recommendedName>
</protein>
<comment type="caution">
    <text evidence="3">The sequence shown here is derived from an EMBL/GenBank/DDBJ whole genome shotgun (WGS) entry which is preliminary data.</text>
</comment>